<proteinExistence type="predicted"/>
<dbReference type="EMBL" id="CP059275">
    <property type="protein sequence ID" value="QLQ62723.1"/>
    <property type="molecule type" value="Genomic_DNA"/>
</dbReference>
<organism evidence="1 2">
    <name type="scientific">Limosilactobacillus reuteri</name>
    <name type="common">Lactobacillus reuteri</name>
    <dbReference type="NCBI Taxonomy" id="1598"/>
    <lineage>
        <taxon>Bacteria</taxon>
        <taxon>Bacillati</taxon>
        <taxon>Bacillota</taxon>
        <taxon>Bacilli</taxon>
        <taxon>Lactobacillales</taxon>
        <taxon>Lactobacillaceae</taxon>
        <taxon>Limosilactobacillus</taxon>
    </lineage>
</organism>
<sequence>MEKMKWGEKVVEEIYRFKNHEQKLPAIDVQLVAWKSGKVGLKITNYIGNPIHYETKIISFYNKTGVYNTFTFIIPKLDCLFTTLNKIRPFKKEAVYNPKILKNQDTVIISMLKNNERFREENPFRIPASLDTAYANTSNNKITSDFRRILLLKDSTSGNTYVYILSLHNQRFVLIKRKYGIMMYAKPLIFTNKESKNVEIYDVKSLIDKSKNIDESALEY</sequence>
<name>A0A7L6BKN5_LIMRT</name>
<dbReference type="Proteomes" id="UP000510868">
    <property type="component" value="Chromosome"/>
</dbReference>
<protein>
    <submittedName>
        <fullName evidence="1">Uncharacterized protein</fullName>
    </submittedName>
</protein>
<gene>
    <name evidence="1" type="ORF">HHK02_05375</name>
</gene>
<accession>A0A7L6BKN5</accession>
<reference evidence="1 2" key="1">
    <citation type="submission" date="2020-07" db="EMBL/GenBank/DDBJ databases">
        <title>Genome sequence of Lactobacillus reuteri CNEI-KCA3 isolated from the faeces of a reared-broiler chicken, South-East Nigeria, reveals presence of CRISPR arrays.</title>
        <authorList>
            <person name="Anukam K.C."/>
            <person name="Ibezim C.N."/>
            <person name="BeecK W.V."/>
            <person name="Allonsius C."/>
            <person name="Broek M.D."/>
            <person name="Tuyaerts I."/>
            <person name="Attama A."/>
            <person name="Esimone C.O."/>
            <person name="Lebeer S."/>
        </authorList>
    </citation>
    <scope>NUCLEOTIDE SEQUENCE [LARGE SCALE GENOMIC DNA]</scope>
    <source>
        <strain evidence="1 2">CNEI-KCA3</strain>
    </source>
</reference>
<evidence type="ECO:0000313" key="1">
    <source>
        <dbReference type="EMBL" id="QLQ62723.1"/>
    </source>
</evidence>
<dbReference type="AlphaFoldDB" id="A0A7L6BKN5"/>
<evidence type="ECO:0000313" key="2">
    <source>
        <dbReference type="Proteomes" id="UP000510868"/>
    </source>
</evidence>
<dbReference type="RefSeq" id="WP_181462844.1">
    <property type="nucleotide sequence ID" value="NZ_CP059275.1"/>
</dbReference>